<feature type="signal peptide" evidence="5">
    <location>
        <begin position="1"/>
        <end position="27"/>
    </location>
</feature>
<evidence type="ECO:0000256" key="2">
    <source>
        <dbReference type="ARBA" id="ARBA00022525"/>
    </source>
</evidence>
<dbReference type="KEGG" id="pmw:B2K_24995"/>
<evidence type="ECO:0000256" key="3">
    <source>
        <dbReference type="ARBA" id="ARBA00022729"/>
    </source>
</evidence>
<evidence type="ECO:0000259" key="6">
    <source>
        <dbReference type="PROSITE" id="PS50234"/>
    </source>
</evidence>
<dbReference type="PATRIC" id="fig|997761.3.peg.4963"/>
<dbReference type="Pfam" id="PF25106">
    <property type="entry name" value="VWA_4"/>
    <property type="match status" value="1"/>
</dbReference>
<feature type="compositionally biased region" description="Basic and acidic residues" evidence="4">
    <location>
        <begin position="79"/>
        <end position="92"/>
    </location>
</feature>
<dbReference type="PANTHER" id="PTHR47763">
    <property type="entry name" value="ALPHA-PROTEIN KINASE VWKA"/>
    <property type="match status" value="1"/>
</dbReference>
<dbReference type="GO" id="GO:0004674">
    <property type="term" value="F:protein serine/threonine kinase activity"/>
    <property type="evidence" value="ECO:0007669"/>
    <property type="project" value="TreeGrafter"/>
</dbReference>
<dbReference type="RefSeq" id="WP_014651963.1">
    <property type="nucleotide sequence ID" value="NC_017672.3"/>
</dbReference>
<dbReference type="HOGENOM" id="CLU_039388_0_0_9"/>
<evidence type="ECO:0000313" key="7">
    <source>
        <dbReference type="EMBL" id="AFH63903.1"/>
    </source>
</evidence>
<protein>
    <submittedName>
        <fullName evidence="7">von Willebrand factor A</fullName>
    </submittedName>
</protein>
<evidence type="ECO:0000256" key="4">
    <source>
        <dbReference type="SAM" id="MobiDB-lite"/>
    </source>
</evidence>
<dbReference type="EMBL" id="CP003422">
    <property type="protein sequence ID" value="AFH63903.1"/>
    <property type="molecule type" value="Genomic_DNA"/>
</dbReference>
<dbReference type="PANTHER" id="PTHR47763:SF1">
    <property type="entry name" value="DUF659 DOMAIN-CONTAINING PROTEIN"/>
    <property type="match status" value="1"/>
</dbReference>
<organism evidence="7 8">
    <name type="scientific">Paenibacillus mucilaginosus K02</name>
    <dbReference type="NCBI Taxonomy" id="997761"/>
    <lineage>
        <taxon>Bacteria</taxon>
        <taxon>Bacillati</taxon>
        <taxon>Bacillota</taxon>
        <taxon>Bacilli</taxon>
        <taxon>Bacillales</taxon>
        <taxon>Paenibacillaceae</taxon>
        <taxon>Paenibacillus</taxon>
    </lineage>
</organism>
<dbReference type="GO" id="GO:0005737">
    <property type="term" value="C:cytoplasm"/>
    <property type="evidence" value="ECO:0007669"/>
    <property type="project" value="TreeGrafter"/>
</dbReference>
<dbReference type="InterPro" id="IPR052969">
    <property type="entry name" value="Thr-specific_kinase-like"/>
</dbReference>
<feature type="compositionally biased region" description="Low complexity" evidence="4">
    <location>
        <begin position="39"/>
        <end position="52"/>
    </location>
</feature>
<dbReference type="InterPro" id="IPR036465">
    <property type="entry name" value="vWFA_dom_sf"/>
</dbReference>
<reference evidence="7 8" key="1">
    <citation type="submission" date="2013-06" db="EMBL/GenBank/DDBJ databases">
        <title>Complete genome sequence of Paenibacillus mucilaginosus K02.</title>
        <authorList>
            <person name="Xiao B."/>
            <person name="Sun L."/>
            <person name="Xiao L."/>
            <person name="Lian B."/>
        </authorList>
    </citation>
    <scope>NUCLEOTIDE SEQUENCE [LARGE SCALE GENOMIC DNA]</scope>
    <source>
        <strain evidence="7 8">K02</strain>
    </source>
</reference>
<comment type="subcellular location">
    <subcellularLocation>
        <location evidence="1">Secreted</location>
    </subcellularLocation>
</comment>
<gene>
    <name evidence="7" type="ORF">B2K_24995</name>
</gene>
<keyword evidence="2" id="KW-0964">Secreted</keyword>
<dbReference type="PROSITE" id="PS51257">
    <property type="entry name" value="PROKAR_LIPOPROTEIN"/>
    <property type="match status" value="1"/>
</dbReference>
<dbReference type="CDD" id="cd00198">
    <property type="entry name" value="vWFA"/>
    <property type="match status" value="1"/>
</dbReference>
<dbReference type="InterPro" id="IPR002035">
    <property type="entry name" value="VWF_A"/>
</dbReference>
<feature type="region of interest" description="Disordered" evidence="4">
    <location>
        <begin position="31"/>
        <end position="104"/>
    </location>
</feature>
<sequence length="444" mass="46862">MGGQPEKKKNGRSSGCLGLLLSAALLAGCSSSQDRAEHAASSTAAGDSGTASKPAAKGETAAPASRDGGGAGGTADSTTTDKRIITPREPAPRPEPSQAQAGQLTAGEWNDLRSWDAWLGTLNKPEYSQYLGRWRMYPQQRVTVKVTDGGQPVGDASVTLQPSGGGQAVWAARTNNRGEAELFVGAFGPLPKDTYTVAVASGQTSRKLEAVQLQYRTELAVELAGAAAKPAGTADLMLVVDTTGSMADELDYLTAELVNVVERVKSQDAGAPLEMRVSVNFYRDHGDDYVLRPFPFTTDVKEAAGRLGEQSARGGGDTPEAVEEALADALLNHQWSETARARLLFLVLDAPPHGTENVVAKMGELARKAAEMGVRIIPVASSGVDTNTEFLMRSLAAFSGGTYVFLTNHSGIGGHHADPVVGDYKVEFLNDLMVRVISDYTKQQ</sequence>
<dbReference type="Proteomes" id="UP000007392">
    <property type="component" value="Chromosome"/>
</dbReference>
<keyword evidence="3 5" id="KW-0732">Signal</keyword>
<dbReference type="OrthoDB" id="9805121at2"/>
<evidence type="ECO:0000256" key="5">
    <source>
        <dbReference type="SAM" id="SignalP"/>
    </source>
</evidence>
<proteinExistence type="predicted"/>
<dbReference type="AlphaFoldDB" id="I0BNF6"/>
<dbReference type="SMART" id="SM00327">
    <property type="entry name" value="VWA"/>
    <property type="match status" value="1"/>
</dbReference>
<dbReference type="PROSITE" id="PS50234">
    <property type="entry name" value="VWFA"/>
    <property type="match status" value="1"/>
</dbReference>
<dbReference type="SUPFAM" id="SSF53300">
    <property type="entry name" value="vWA-like"/>
    <property type="match status" value="1"/>
</dbReference>
<dbReference type="InterPro" id="IPR056861">
    <property type="entry name" value="HMCN1-like_VWA"/>
</dbReference>
<accession>I0BNF6</accession>
<evidence type="ECO:0000256" key="1">
    <source>
        <dbReference type="ARBA" id="ARBA00004613"/>
    </source>
</evidence>
<evidence type="ECO:0000313" key="8">
    <source>
        <dbReference type="Proteomes" id="UP000007392"/>
    </source>
</evidence>
<dbReference type="Gene3D" id="3.40.50.410">
    <property type="entry name" value="von Willebrand factor, type A domain"/>
    <property type="match status" value="1"/>
</dbReference>
<feature type="chain" id="PRO_5039218927" evidence="5">
    <location>
        <begin position="28"/>
        <end position="444"/>
    </location>
</feature>
<feature type="domain" description="VWFA" evidence="6">
    <location>
        <begin position="235"/>
        <end position="432"/>
    </location>
</feature>
<name>I0BNF6_9BACL</name>